<reference evidence="3 4" key="1">
    <citation type="submission" date="2020-08" db="EMBL/GenBank/DDBJ databases">
        <authorList>
            <person name="Liu C."/>
            <person name="Sun Q."/>
        </authorList>
    </citation>
    <scope>NUCLEOTIDE SEQUENCE [LARGE SCALE GENOMIC DNA]</scope>
    <source>
        <strain evidence="3 4">L34</strain>
    </source>
</reference>
<dbReference type="InterPro" id="IPR046348">
    <property type="entry name" value="SIS_dom_sf"/>
</dbReference>
<dbReference type="InterPro" id="IPR000281">
    <property type="entry name" value="HTH_RpiR"/>
</dbReference>
<dbReference type="InterPro" id="IPR001347">
    <property type="entry name" value="SIS_dom"/>
</dbReference>
<dbReference type="InterPro" id="IPR047640">
    <property type="entry name" value="RpiR-like"/>
</dbReference>
<dbReference type="Pfam" id="PF01380">
    <property type="entry name" value="SIS"/>
    <property type="match status" value="1"/>
</dbReference>
<dbReference type="PROSITE" id="PS51071">
    <property type="entry name" value="HTH_RPIR"/>
    <property type="match status" value="1"/>
</dbReference>
<evidence type="ECO:0000259" key="2">
    <source>
        <dbReference type="PROSITE" id="PS51464"/>
    </source>
</evidence>
<feature type="domain" description="HTH rpiR-type" evidence="1">
    <location>
        <begin position="1"/>
        <end position="76"/>
    </location>
</feature>
<gene>
    <name evidence="3" type="ORF">H8911_01570</name>
</gene>
<dbReference type="InterPro" id="IPR009057">
    <property type="entry name" value="Homeodomain-like_sf"/>
</dbReference>
<dbReference type="SUPFAM" id="SSF46689">
    <property type="entry name" value="Homeodomain-like"/>
    <property type="match status" value="1"/>
</dbReference>
<organism evidence="3 4">
    <name type="scientific">Holdemanella hominis</name>
    <dbReference type="NCBI Taxonomy" id="2764327"/>
    <lineage>
        <taxon>Bacteria</taxon>
        <taxon>Bacillati</taxon>
        <taxon>Bacillota</taxon>
        <taxon>Erysipelotrichia</taxon>
        <taxon>Erysipelotrichales</taxon>
        <taxon>Erysipelotrichaceae</taxon>
        <taxon>Holdemanella</taxon>
    </lineage>
</organism>
<dbReference type="Gene3D" id="1.10.10.10">
    <property type="entry name" value="Winged helix-like DNA-binding domain superfamily/Winged helix DNA-binding domain"/>
    <property type="match status" value="1"/>
</dbReference>
<sequence length="240" mass="27487">MNIKEIAKQNNLSQTDLTILNEISNRMFKGYYKIPIREIASASFVSTTSVIRLAKKLGYEGYSELLYALKIDSTTNVDYKASDAIRSIIIEERSLDVIDNFIRDLASGEYERIHVIGIGYSDYIAQYLRDKLLELDYFSTNKSPLDFLNSRKSLILFVSESGETTDLIFIEERCKKMNYKIYALSSTINSTLCKHVKNHIVIKNGKKKNKAPNYFIGNSINLIESVLAILESYLKEEKDD</sequence>
<dbReference type="PANTHER" id="PTHR30514:SF21">
    <property type="entry name" value="RPIR-FAMILY TRANSCRIPTIONAL REGULATOR"/>
    <property type="match status" value="1"/>
</dbReference>
<dbReference type="SUPFAM" id="SSF53697">
    <property type="entry name" value="SIS domain"/>
    <property type="match status" value="1"/>
</dbReference>
<proteinExistence type="predicted"/>
<accession>A0ABR7KFE9</accession>
<dbReference type="PROSITE" id="PS51464">
    <property type="entry name" value="SIS"/>
    <property type="match status" value="1"/>
</dbReference>
<feature type="domain" description="SIS" evidence="2">
    <location>
        <begin position="101"/>
        <end position="233"/>
    </location>
</feature>
<dbReference type="Pfam" id="PF01418">
    <property type="entry name" value="HTH_6"/>
    <property type="match status" value="1"/>
</dbReference>
<keyword evidence="4" id="KW-1185">Reference proteome</keyword>
<comment type="caution">
    <text evidence="3">The sequence shown here is derived from an EMBL/GenBank/DDBJ whole genome shotgun (WGS) entry which is preliminary data.</text>
</comment>
<evidence type="ECO:0000259" key="1">
    <source>
        <dbReference type="PROSITE" id="PS51071"/>
    </source>
</evidence>
<dbReference type="Gene3D" id="3.40.50.10490">
    <property type="entry name" value="Glucose-6-phosphate isomerase like protein, domain 1"/>
    <property type="match status" value="1"/>
</dbReference>
<evidence type="ECO:0000313" key="4">
    <source>
        <dbReference type="Proteomes" id="UP000649075"/>
    </source>
</evidence>
<dbReference type="PANTHER" id="PTHR30514">
    <property type="entry name" value="GLUCOKINASE"/>
    <property type="match status" value="1"/>
</dbReference>
<protein>
    <submittedName>
        <fullName evidence="3">MurR/RpiR family transcriptional regulator</fullName>
    </submittedName>
</protein>
<dbReference type="EMBL" id="JACRWH010000003">
    <property type="protein sequence ID" value="MBC6011448.1"/>
    <property type="molecule type" value="Genomic_DNA"/>
</dbReference>
<name>A0ABR7KFE9_9FIRM</name>
<dbReference type="RefSeq" id="WP_186998483.1">
    <property type="nucleotide sequence ID" value="NZ_JACRWH010000003.1"/>
</dbReference>
<dbReference type="Proteomes" id="UP000649075">
    <property type="component" value="Unassembled WGS sequence"/>
</dbReference>
<dbReference type="InterPro" id="IPR036388">
    <property type="entry name" value="WH-like_DNA-bd_sf"/>
</dbReference>
<evidence type="ECO:0000313" key="3">
    <source>
        <dbReference type="EMBL" id="MBC6011448.1"/>
    </source>
</evidence>